<dbReference type="SMART" id="SM00979">
    <property type="entry name" value="TIFY"/>
    <property type="match status" value="1"/>
</dbReference>
<sequence length="234" mass="25286">MSNSSDLKGRTSERAPEKSNFSVTCSLFSQYLKEKGSFGDLSLGMKGNVEMPRPPVTVNLLSGLETSAAAAAEAKKVGDGCCGDSPATGLFPLTYTRKPDLMPESGQMTIFYGGRVIVFNNFSADKAKEIMALASKATTFTTTTTTNSSTHNLNDNNNNNPPQASMAPVTTQNNLRIVASDQPIKRKASLQRFMEKRKDRVSSKAPYETSTPSLSPLTKLEENKPWFGPTSQGL</sequence>
<reference evidence="7" key="2">
    <citation type="submission" date="2023-06" db="EMBL/GenBank/DDBJ databases">
        <authorList>
            <person name="Ma L."/>
            <person name="Liu K.-W."/>
            <person name="Li Z."/>
            <person name="Hsiao Y.-Y."/>
            <person name="Qi Y."/>
            <person name="Fu T."/>
            <person name="Tang G."/>
            <person name="Zhang D."/>
            <person name="Sun W.-H."/>
            <person name="Liu D.-K."/>
            <person name="Li Y."/>
            <person name="Chen G.-Z."/>
            <person name="Liu X.-D."/>
            <person name="Liao X.-Y."/>
            <person name="Jiang Y.-T."/>
            <person name="Yu X."/>
            <person name="Hao Y."/>
            <person name="Huang J."/>
            <person name="Zhao X.-W."/>
            <person name="Ke S."/>
            <person name="Chen Y.-Y."/>
            <person name="Wu W.-L."/>
            <person name="Hsu J.-L."/>
            <person name="Lin Y.-F."/>
            <person name="Huang M.-D."/>
            <person name="Li C.-Y."/>
            <person name="Huang L."/>
            <person name="Wang Z.-W."/>
            <person name="Zhao X."/>
            <person name="Zhong W.-Y."/>
            <person name="Peng D.-H."/>
            <person name="Ahmad S."/>
            <person name="Lan S."/>
            <person name="Zhang J.-S."/>
            <person name="Tsai W.-C."/>
            <person name="Van De Peer Y."/>
            <person name="Liu Z.-J."/>
        </authorList>
    </citation>
    <scope>NUCLEOTIDE SEQUENCE</scope>
    <source>
        <strain evidence="7">SCP</strain>
        <tissue evidence="7">Leaves</tissue>
    </source>
</reference>
<evidence type="ECO:0000256" key="5">
    <source>
        <dbReference type="SAM" id="MobiDB-lite"/>
    </source>
</evidence>
<dbReference type="GO" id="GO:0031347">
    <property type="term" value="P:regulation of defense response"/>
    <property type="evidence" value="ECO:0007669"/>
    <property type="project" value="UniProtKB-UniRule"/>
</dbReference>
<feature type="compositionally biased region" description="Low complexity" evidence="5">
    <location>
        <begin position="142"/>
        <end position="160"/>
    </location>
</feature>
<dbReference type="InterPro" id="IPR040390">
    <property type="entry name" value="TIFY/JAZ"/>
</dbReference>
<proteinExistence type="inferred from homology"/>
<dbReference type="Pfam" id="PF09425">
    <property type="entry name" value="Jas_motif"/>
    <property type="match status" value="1"/>
</dbReference>
<dbReference type="EMBL" id="JAUJYN010000001">
    <property type="protein sequence ID" value="KAK1280999.1"/>
    <property type="molecule type" value="Genomic_DNA"/>
</dbReference>
<dbReference type="GO" id="GO:2000022">
    <property type="term" value="P:regulation of jasmonic acid mediated signaling pathway"/>
    <property type="evidence" value="ECO:0007669"/>
    <property type="project" value="UniProtKB-UniRule"/>
</dbReference>
<keyword evidence="8" id="KW-1185">Reference proteome</keyword>
<keyword evidence="2 4" id="KW-1184">Jasmonic acid signaling pathway</keyword>
<evidence type="ECO:0000256" key="1">
    <source>
        <dbReference type="ARBA" id="ARBA00008614"/>
    </source>
</evidence>
<dbReference type="InterPro" id="IPR018467">
    <property type="entry name" value="CCT_CS"/>
</dbReference>
<evidence type="ECO:0000256" key="4">
    <source>
        <dbReference type="RuleBase" id="RU369065"/>
    </source>
</evidence>
<comment type="domain">
    <text evidence="4">The jas domain is required for interaction with COI1.</text>
</comment>
<dbReference type="AlphaFoldDB" id="A0AAV9BYI5"/>
<name>A0AAV9BYI5_ACOGR</name>
<feature type="compositionally biased region" description="Basic and acidic residues" evidence="5">
    <location>
        <begin position="193"/>
        <end position="202"/>
    </location>
</feature>
<organism evidence="7 8">
    <name type="scientific">Acorus gramineus</name>
    <name type="common">Dwarf sweet flag</name>
    <dbReference type="NCBI Taxonomy" id="55184"/>
    <lineage>
        <taxon>Eukaryota</taxon>
        <taxon>Viridiplantae</taxon>
        <taxon>Streptophyta</taxon>
        <taxon>Embryophyta</taxon>
        <taxon>Tracheophyta</taxon>
        <taxon>Spermatophyta</taxon>
        <taxon>Magnoliopsida</taxon>
        <taxon>Liliopsida</taxon>
        <taxon>Acoraceae</taxon>
        <taxon>Acorus</taxon>
    </lineage>
</organism>
<gene>
    <name evidence="7" type="ORF">QJS04_geneDACA004879</name>
</gene>
<accession>A0AAV9BYI5</accession>
<evidence type="ECO:0000259" key="6">
    <source>
        <dbReference type="PROSITE" id="PS51320"/>
    </source>
</evidence>
<comment type="function">
    <text evidence="4">Repressor of jasmonate responses.</text>
</comment>
<evidence type="ECO:0000313" key="8">
    <source>
        <dbReference type="Proteomes" id="UP001179952"/>
    </source>
</evidence>
<dbReference type="PROSITE" id="PS51320">
    <property type="entry name" value="TIFY"/>
    <property type="match status" value="1"/>
</dbReference>
<protein>
    <recommendedName>
        <fullName evidence="4">Protein TIFY</fullName>
    </recommendedName>
    <alternativeName>
        <fullName evidence="4">Jasmonate ZIM domain-containing protein</fullName>
    </alternativeName>
</protein>
<dbReference type="InterPro" id="IPR010399">
    <property type="entry name" value="Tify_dom"/>
</dbReference>
<dbReference type="PANTHER" id="PTHR33077:SF140">
    <property type="entry name" value="PROTEIN TIFY 10B"/>
    <property type="match status" value="1"/>
</dbReference>
<comment type="similarity">
    <text evidence="1 4">Belongs to the TIFY/JAZ family.</text>
</comment>
<reference evidence="7" key="1">
    <citation type="journal article" date="2023" name="Nat. Commun.">
        <title>Diploid and tetraploid genomes of Acorus and the evolution of monocots.</title>
        <authorList>
            <person name="Ma L."/>
            <person name="Liu K.W."/>
            <person name="Li Z."/>
            <person name="Hsiao Y.Y."/>
            <person name="Qi Y."/>
            <person name="Fu T."/>
            <person name="Tang G.D."/>
            <person name="Zhang D."/>
            <person name="Sun W.H."/>
            <person name="Liu D.K."/>
            <person name="Li Y."/>
            <person name="Chen G.Z."/>
            <person name="Liu X.D."/>
            <person name="Liao X.Y."/>
            <person name="Jiang Y.T."/>
            <person name="Yu X."/>
            <person name="Hao Y."/>
            <person name="Huang J."/>
            <person name="Zhao X.W."/>
            <person name="Ke S."/>
            <person name="Chen Y.Y."/>
            <person name="Wu W.L."/>
            <person name="Hsu J.L."/>
            <person name="Lin Y.F."/>
            <person name="Huang M.D."/>
            <person name="Li C.Y."/>
            <person name="Huang L."/>
            <person name="Wang Z.W."/>
            <person name="Zhao X."/>
            <person name="Zhong W.Y."/>
            <person name="Peng D.H."/>
            <person name="Ahmad S."/>
            <person name="Lan S."/>
            <person name="Zhang J.S."/>
            <person name="Tsai W.C."/>
            <person name="Van de Peer Y."/>
            <person name="Liu Z.J."/>
        </authorList>
    </citation>
    <scope>NUCLEOTIDE SEQUENCE</scope>
    <source>
        <strain evidence="7">SCP</strain>
    </source>
</reference>
<dbReference type="Proteomes" id="UP001179952">
    <property type="component" value="Unassembled WGS sequence"/>
</dbReference>
<keyword evidence="4" id="KW-0539">Nucleus</keyword>
<dbReference type="GO" id="GO:0009611">
    <property type="term" value="P:response to wounding"/>
    <property type="evidence" value="ECO:0007669"/>
    <property type="project" value="UniProtKB-UniRule"/>
</dbReference>
<evidence type="ECO:0000256" key="2">
    <source>
        <dbReference type="ARBA" id="ARBA00022819"/>
    </source>
</evidence>
<dbReference type="Pfam" id="PF06200">
    <property type="entry name" value="tify"/>
    <property type="match status" value="1"/>
</dbReference>
<feature type="domain" description="Tify" evidence="6">
    <location>
        <begin position="101"/>
        <end position="136"/>
    </location>
</feature>
<dbReference type="PANTHER" id="PTHR33077">
    <property type="entry name" value="PROTEIN TIFY 4A-RELATED-RELATED"/>
    <property type="match status" value="1"/>
</dbReference>
<feature type="region of interest" description="Disordered" evidence="5">
    <location>
        <begin position="142"/>
        <end position="167"/>
    </location>
</feature>
<keyword evidence="3" id="KW-0832">Ubl conjugation</keyword>
<feature type="region of interest" description="Disordered" evidence="5">
    <location>
        <begin position="193"/>
        <end position="234"/>
    </location>
</feature>
<comment type="caution">
    <text evidence="7">The sequence shown here is derived from an EMBL/GenBank/DDBJ whole genome shotgun (WGS) entry which is preliminary data.</text>
</comment>
<comment type="subcellular location">
    <subcellularLocation>
        <location evidence="4">Nucleus</location>
    </subcellularLocation>
</comment>
<evidence type="ECO:0000313" key="7">
    <source>
        <dbReference type="EMBL" id="KAK1280999.1"/>
    </source>
</evidence>
<evidence type="ECO:0000256" key="3">
    <source>
        <dbReference type="ARBA" id="ARBA00022843"/>
    </source>
</evidence>
<dbReference type="GO" id="GO:0005634">
    <property type="term" value="C:nucleus"/>
    <property type="evidence" value="ECO:0007669"/>
    <property type="project" value="UniProtKB-SubCell"/>
</dbReference>